<name>A0ABD3ACD4_9GENT</name>
<sequence>MLSNEGSMKAFSTITLLFKEQICMQNSSPGSRSESSIMLLYPQAYSVELAMVTFKELVTSNQKYLLIVDQDDDTAKNRTQLLIHATIHGNYAGIGLCTIILP</sequence>
<comment type="caution">
    <text evidence="1">The sequence shown here is derived from an EMBL/GenBank/DDBJ whole genome shotgun (WGS) entry which is preliminary data.</text>
</comment>
<keyword evidence="2" id="KW-1185">Reference proteome</keyword>
<accession>A0ABD3ACD4</accession>
<evidence type="ECO:0000313" key="2">
    <source>
        <dbReference type="Proteomes" id="UP001630127"/>
    </source>
</evidence>
<protein>
    <submittedName>
        <fullName evidence="1">Uncharacterized protein</fullName>
    </submittedName>
</protein>
<dbReference type="EMBL" id="JBJUIK010000004">
    <property type="protein sequence ID" value="KAL3529394.1"/>
    <property type="molecule type" value="Genomic_DNA"/>
</dbReference>
<proteinExistence type="predicted"/>
<organism evidence="1 2">
    <name type="scientific">Cinchona calisaya</name>
    <dbReference type="NCBI Taxonomy" id="153742"/>
    <lineage>
        <taxon>Eukaryota</taxon>
        <taxon>Viridiplantae</taxon>
        <taxon>Streptophyta</taxon>
        <taxon>Embryophyta</taxon>
        <taxon>Tracheophyta</taxon>
        <taxon>Spermatophyta</taxon>
        <taxon>Magnoliopsida</taxon>
        <taxon>eudicotyledons</taxon>
        <taxon>Gunneridae</taxon>
        <taxon>Pentapetalae</taxon>
        <taxon>asterids</taxon>
        <taxon>lamiids</taxon>
        <taxon>Gentianales</taxon>
        <taxon>Rubiaceae</taxon>
        <taxon>Cinchonoideae</taxon>
        <taxon>Cinchoneae</taxon>
        <taxon>Cinchona</taxon>
    </lineage>
</organism>
<dbReference type="AlphaFoldDB" id="A0ABD3ACD4"/>
<dbReference type="Proteomes" id="UP001630127">
    <property type="component" value="Unassembled WGS sequence"/>
</dbReference>
<evidence type="ECO:0000313" key="1">
    <source>
        <dbReference type="EMBL" id="KAL3529394.1"/>
    </source>
</evidence>
<gene>
    <name evidence="1" type="ORF">ACH5RR_008716</name>
</gene>
<reference evidence="1 2" key="1">
    <citation type="submission" date="2024-11" db="EMBL/GenBank/DDBJ databases">
        <title>A near-complete genome assembly of Cinchona calisaya.</title>
        <authorList>
            <person name="Lian D.C."/>
            <person name="Zhao X.W."/>
            <person name="Wei L."/>
        </authorList>
    </citation>
    <scope>NUCLEOTIDE SEQUENCE [LARGE SCALE GENOMIC DNA]</scope>
    <source>
        <tissue evidence="1">Nenye</tissue>
    </source>
</reference>